<dbReference type="InterPro" id="IPR016181">
    <property type="entry name" value="Acyl_CoA_acyltransferase"/>
</dbReference>
<evidence type="ECO:0000313" key="2">
    <source>
        <dbReference type="EMBL" id="KAK4507086.1"/>
    </source>
</evidence>
<dbReference type="InterPro" id="IPR000182">
    <property type="entry name" value="GNAT_dom"/>
</dbReference>
<dbReference type="CDD" id="cd04301">
    <property type="entry name" value="NAT_SF"/>
    <property type="match status" value="1"/>
</dbReference>
<accession>A0ABR0F126</accession>
<gene>
    <name evidence="2" type="ORF">PRZ48_000820</name>
</gene>
<protein>
    <recommendedName>
        <fullName evidence="1">N-acetyltransferase domain-containing protein</fullName>
    </recommendedName>
</protein>
<dbReference type="Proteomes" id="UP001305779">
    <property type="component" value="Unassembled WGS sequence"/>
</dbReference>
<reference evidence="2 3" key="1">
    <citation type="journal article" date="2023" name="G3 (Bethesda)">
        <title>A chromosome-level genome assembly of Zasmidium syzygii isolated from banana leaves.</title>
        <authorList>
            <person name="van Westerhoven A.C."/>
            <person name="Mehrabi R."/>
            <person name="Talebi R."/>
            <person name="Steentjes M.B.F."/>
            <person name="Corcolon B."/>
            <person name="Chong P.A."/>
            <person name="Kema G.H.J."/>
            <person name="Seidl M.F."/>
        </authorList>
    </citation>
    <scope>NUCLEOTIDE SEQUENCE [LARGE SCALE GENOMIC DNA]</scope>
    <source>
        <strain evidence="2 3">P124</strain>
    </source>
</reference>
<dbReference type="Gene3D" id="3.40.630.30">
    <property type="match status" value="1"/>
</dbReference>
<dbReference type="EMBL" id="JAXOVC010000001">
    <property type="protein sequence ID" value="KAK4507086.1"/>
    <property type="molecule type" value="Genomic_DNA"/>
</dbReference>
<feature type="domain" description="N-acetyltransferase" evidence="1">
    <location>
        <begin position="4"/>
        <end position="219"/>
    </location>
</feature>
<evidence type="ECO:0000259" key="1">
    <source>
        <dbReference type="PROSITE" id="PS51186"/>
    </source>
</evidence>
<organism evidence="2 3">
    <name type="scientific">Zasmidium cellare</name>
    <name type="common">Wine cellar mold</name>
    <name type="synonym">Racodium cellare</name>
    <dbReference type="NCBI Taxonomy" id="395010"/>
    <lineage>
        <taxon>Eukaryota</taxon>
        <taxon>Fungi</taxon>
        <taxon>Dikarya</taxon>
        <taxon>Ascomycota</taxon>
        <taxon>Pezizomycotina</taxon>
        <taxon>Dothideomycetes</taxon>
        <taxon>Dothideomycetidae</taxon>
        <taxon>Mycosphaerellales</taxon>
        <taxon>Mycosphaerellaceae</taxon>
        <taxon>Zasmidium</taxon>
    </lineage>
</organism>
<evidence type="ECO:0000313" key="3">
    <source>
        <dbReference type="Proteomes" id="UP001305779"/>
    </source>
</evidence>
<name>A0ABR0F126_ZASCE</name>
<dbReference type="PANTHER" id="PTHR13170">
    <property type="entry name" value="O-GLCNACASE"/>
    <property type="match status" value="1"/>
</dbReference>
<dbReference type="InterPro" id="IPR051822">
    <property type="entry name" value="Glycosyl_Hydrolase_84"/>
</dbReference>
<dbReference type="PROSITE" id="PS51186">
    <property type="entry name" value="GNAT"/>
    <property type="match status" value="1"/>
</dbReference>
<dbReference type="PANTHER" id="PTHR13170:SF16">
    <property type="entry name" value="PROTEIN O-GLCNACASE"/>
    <property type="match status" value="1"/>
</dbReference>
<comment type="caution">
    <text evidence="2">The sequence shown here is derived from an EMBL/GenBank/DDBJ whole genome shotgun (WGS) entry which is preliminary data.</text>
</comment>
<dbReference type="SUPFAM" id="SSF55729">
    <property type="entry name" value="Acyl-CoA N-acyltransferases (Nat)"/>
    <property type="match status" value="1"/>
</dbReference>
<keyword evidence="3" id="KW-1185">Reference proteome</keyword>
<dbReference type="Pfam" id="PF00583">
    <property type="entry name" value="Acetyltransf_1"/>
    <property type="match status" value="1"/>
</dbReference>
<proteinExistence type="predicted"/>
<sequence length="224" mass="25081">MARPFVRSFETKDKDEMVVIFMETADPVLASKGPEALRIGAHTYCIPYFILQPENCFVIDDGTGRAVGYVIGTPDNRNFVKQWREKYIPLLQDQGISKPDVGDDGPLSEMMLNAHSPEEKLLEPPVKELLKDFLGHLHIDIRPVWQRQGFGVQLMDAFLNHVAQQGCKGVHLGMLAANDGAERFYLRLGFGRFPHVLDGGKSGEQGRDGHVVYMVKTLVDVAFL</sequence>